<comment type="caution">
    <text evidence="2">The sequence shown here is derived from an EMBL/GenBank/DDBJ whole genome shotgun (WGS) entry which is preliminary data.</text>
</comment>
<dbReference type="RefSeq" id="XP_013957767.1">
    <property type="nucleotide sequence ID" value="XM_014102292.1"/>
</dbReference>
<proteinExistence type="predicted"/>
<gene>
    <name evidence="2" type="ORF">TRIVIDRAFT_220810</name>
</gene>
<organism evidence="2 3">
    <name type="scientific">Hypocrea virens (strain Gv29-8 / FGSC 10586)</name>
    <name type="common">Gliocladium virens</name>
    <name type="synonym">Trichoderma virens</name>
    <dbReference type="NCBI Taxonomy" id="413071"/>
    <lineage>
        <taxon>Eukaryota</taxon>
        <taxon>Fungi</taxon>
        <taxon>Dikarya</taxon>
        <taxon>Ascomycota</taxon>
        <taxon>Pezizomycotina</taxon>
        <taxon>Sordariomycetes</taxon>
        <taxon>Hypocreomycetidae</taxon>
        <taxon>Hypocreales</taxon>
        <taxon>Hypocreaceae</taxon>
        <taxon>Trichoderma</taxon>
    </lineage>
</organism>
<evidence type="ECO:0000256" key="1">
    <source>
        <dbReference type="SAM" id="MobiDB-lite"/>
    </source>
</evidence>
<keyword evidence="3" id="KW-1185">Reference proteome</keyword>
<name>G9MNU7_HYPVG</name>
<evidence type="ECO:0000313" key="3">
    <source>
        <dbReference type="Proteomes" id="UP000007115"/>
    </source>
</evidence>
<feature type="region of interest" description="Disordered" evidence="1">
    <location>
        <begin position="42"/>
        <end position="69"/>
    </location>
</feature>
<feature type="compositionally biased region" description="Basic and acidic residues" evidence="1">
    <location>
        <begin position="45"/>
        <end position="61"/>
    </location>
</feature>
<accession>G9MNU7</accession>
<dbReference type="AlphaFoldDB" id="G9MNU7"/>
<sequence length="69" mass="8169">MPRNARYATGSIRYFLDRIYRKLNFLCLVCQQIERHVARIANQTDEERERGIRHEPNHEDLEMGGLGPN</sequence>
<dbReference type="InParanoid" id="G9MNU7"/>
<protein>
    <submittedName>
        <fullName evidence="2">Uncharacterized protein</fullName>
    </submittedName>
</protein>
<dbReference type="EMBL" id="ABDF02000005">
    <property type="protein sequence ID" value="EHK23550.1"/>
    <property type="molecule type" value="Genomic_DNA"/>
</dbReference>
<dbReference type="Proteomes" id="UP000007115">
    <property type="component" value="Unassembled WGS sequence"/>
</dbReference>
<evidence type="ECO:0000313" key="2">
    <source>
        <dbReference type="EMBL" id="EHK23550.1"/>
    </source>
</evidence>
<dbReference type="HOGENOM" id="CLU_2776256_0_0_1"/>
<dbReference type="VEuPathDB" id="FungiDB:TRIVIDRAFT_220810"/>
<dbReference type="GeneID" id="25791509"/>
<reference evidence="2 3" key="1">
    <citation type="journal article" date="2011" name="Genome Biol.">
        <title>Comparative genome sequence analysis underscores mycoparasitism as the ancestral life style of Trichoderma.</title>
        <authorList>
            <person name="Kubicek C.P."/>
            <person name="Herrera-Estrella A."/>
            <person name="Seidl-Seiboth V."/>
            <person name="Martinez D.A."/>
            <person name="Druzhinina I.S."/>
            <person name="Thon M."/>
            <person name="Zeilinger S."/>
            <person name="Casas-Flores S."/>
            <person name="Horwitz B.A."/>
            <person name="Mukherjee P.K."/>
            <person name="Mukherjee M."/>
            <person name="Kredics L."/>
            <person name="Alcaraz L.D."/>
            <person name="Aerts A."/>
            <person name="Antal Z."/>
            <person name="Atanasova L."/>
            <person name="Cervantes-Badillo M.G."/>
            <person name="Challacombe J."/>
            <person name="Chertkov O."/>
            <person name="McCluskey K."/>
            <person name="Coulpier F."/>
            <person name="Deshpande N."/>
            <person name="von Doehren H."/>
            <person name="Ebbole D.J."/>
            <person name="Esquivel-Naranjo E.U."/>
            <person name="Fekete E."/>
            <person name="Flipphi M."/>
            <person name="Glaser F."/>
            <person name="Gomez-Rodriguez E.Y."/>
            <person name="Gruber S."/>
            <person name="Han C."/>
            <person name="Henrissat B."/>
            <person name="Hermosa R."/>
            <person name="Hernandez-Onate M."/>
            <person name="Karaffa L."/>
            <person name="Kosti I."/>
            <person name="Le Crom S."/>
            <person name="Lindquist E."/>
            <person name="Lucas S."/>
            <person name="Luebeck M."/>
            <person name="Luebeck P.S."/>
            <person name="Margeot A."/>
            <person name="Metz B."/>
            <person name="Misra M."/>
            <person name="Nevalainen H."/>
            <person name="Omann M."/>
            <person name="Packer N."/>
            <person name="Perrone G."/>
            <person name="Uresti-Rivera E.E."/>
            <person name="Salamov A."/>
            <person name="Schmoll M."/>
            <person name="Seiboth B."/>
            <person name="Shapiro H."/>
            <person name="Sukno S."/>
            <person name="Tamayo-Ramos J.A."/>
            <person name="Tisch D."/>
            <person name="Wiest A."/>
            <person name="Wilkinson H.H."/>
            <person name="Zhang M."/>
            <person name="Coutinho P.M."/>
            <person name="Kenerley C.M."/>
            <person name="Monte E."/>
            <person name="Baker S.E."/>
            <person name="Grigoriev I.V."/>
        </authorList>
    </citation>
    <scope>NUCLEOTIDE SEQUENCE [LARGE SCALE GENOMIC DNA]</scope>
    <source>
        <strain evidence="3">Gv29-8 / FGSC 10586</strain>
    </source>
</reference>